<evidence type="ECO:0000259" key="6">
    <source>
        <dbReference type="Pfam" id="PF04073"/>
    </source>
</evidence>
<keyword evidence="8" id="KW-1185">Reference proteome</keyword>
<dbReference type="EMBL" id="JBHUHP010000001">
    <property type="protein sequence ID" value="MFD2090501.1"/>
    <property type="molecule type" value="Genomic_DNA"/>
</dbReference>
<dbReference type="NCBIfam" id="TIGR00011">
    <property type="entry name" value="YbaK_EbsC"/>
    <property type="match status" value="1"/>
</dbReference>
<evidence type="ECO:0000313" key="7">
    <source>
        <dbReference type="EMBL" id="MFD2090501.1"/>
    </source>
</evidence>
<protein>
    <recommendedName>
        <fullName evidence="4">Cys-tRNA(Pro)/Cys-tRNA(Cys) deacylase</fullName>
        <ecNumber evidence="4">4.2.-.-</ecNumber>
    </recommendedName>
</protein>
<dbReference type="Pfam" id="PF04073">
    <property type="entry name" value="tRNA_edit"/>
    <property type="match status" value="1"/>
</dbReference>
<feature type="region of interest" description="Disordered" evidence="5">
    <location>
        <begin position="155"/>
        <end position="179"/>
    </location>
</feature>
<gene>
    <name evidence="7" type="primary">ybaK</name>
    <name evidence="7" type="ORF">ACFSHS_02840</name>
</gene>
<dbReference type="Proteomes" id="UP001597402">
    <property type="component" value="Unassembled WGS sequence"/>
</dbReference>
<dbReference type="InterPro" id="IPR036754">
    <property type="entry name" value="YbaK/aa-tRNA-synt-asso_dom_sf"/>
</dbReference>
<evidence type="ECO:0000256" key="3">
    <source>
        <dbReference type="ARBA" id="ARBA00023239"/>
    </source>
</evidence>
<proteinExistence type="inferred from homology"/>
<comment type="caution">
    <text evidence="7">The sequence shown here is derived from an EMBL/GenBank/DDBJ whole genome shotgun (WGS) entry which is preliminary data.</text>
</comment>
<evidence type="ECO:0000313" key="8">
    <source>
        <dbReference type="Proteomes" id="UP001597402"/>
    </source>
</evidence>
<dbReference type="SUPFAM" id="SSF55826">
    <property type="entry name" value="YbaK/ProRS associated domain"/>
    <property type="match status" value="1"/>
</dbReference>
<evidence type="ECO:0000256" key="4">
    <source>
        <dbReference type="PIRNR" id="PIRNR006181"/>
    </source>
</evidence>
<comment type="similarity">
    <text evidence="1 4">Belongs to the prolyl-tRNA editing family. YbaK/EbsC subfamily.</text>
</comment>
<dbReference type="InterPro" id="IPR004369">
    <property type="entry name" value="Prolyl-tRNA_editing_YbaK/EbsC"/>
</dbReference>
<accession>A0ABW4X541</accession>
<dbReference type="CDD" id="cd00002">
    <property type="entry name" value="YbaK_deacylase"/>
    <property type="match status" value="1"/>
</dbReference>
<evidence type="ECO:0000256" key="2">
    <source>
        <dbReference type="ARBA" id="ARBA00022917"/>
    </source>
</evidence>
<organism evidence="7 8">
    <name type="scientific">Blastococcus deserti</name>
    <dbReference type="NCBI Taxonomy" id="2259033"/>
    <lineage>
        <taxon>Bacteria</taxon>
        <taxon>Bacillati</taxon>
        <taxon>Actinomycetota</taxon>
        <taxon>Actinomycetes</taxon>
        <taxon>Geodermatophilales</taxon>
        <taxon>Geodermatophilaceae</taxon>
        <taxon>Blastococcus</taxon>
    </lineage>
</organism>
<dbReference type="InterPro" id="IPR007214">
    <property type="entry name" value="YbaK/aa-tRNA-synth-assoc-dom"/>
</dbReference>
<dbReference type="RefSeq" id="WP_376871453.1">
    <property type="nucleotide sequence ID" value="NZ_JBHUHP010000001.1"/>
</dbReference>
<dbReference type="EC" id="4.2.-.-" evidence="4"/>
<evidence type="ECO:0000256" key="1">
    <source>
        <dbReference type="ARBA" id="ARBA00009798"/>
    </source>
</evidence>
<name>A0ABW4X541_9ACTN</name>
<evidence type="ECO:0000256" key="5">
    <source>
        <dbReference type="SAM" id="MobiDB-lite"/>
    </source>
</evidence>
<feature type="domain" description="YbaK/aminoacyl-tRNA synthetase-associated" evidence="6">
    <location>
        <begin position="34"/>
        <end position="147"/>
    </location>
</feature>
<keyword evidence="2 4" id="KW-0648">Protein biosynthesis</keyword>
<sequence length="179" mass="18386">MAATPAVRTLERERVAHTLHPYDPEHPADQGHGEAAVAALGADARQVFKTLVARVDGALTVAVVPVAGTLDLKALAAATGGRKAVMADPADAERATGYVVGGISPLGQKRMLPTVVDESALGFPTVMVSAGRRGLQVELPPADLVRLTRARTAPIAKGPLAPHHSQARGGPLRGAGQEP</sequence>
<reference evidence="8" key="1">
    <citation type="journal article" date="2019" name="Int. J. Syst. Evol. Microbiol.">
        <title>The Global Catalogue of Microorganisms (GCM) 10K type strain sequencing project: providing services to taxonomists for standard genome sequencing and annotation.</title>
        <authorList>
            <consortium name="The Broad Institute Genomics Platform"/>
            <consortium name="The Broad Institute Genome Sequencing Center for Infectious Disease"/>
            <person name="Wu L."/>
            <person name="Ma J."/>
        </authorList>
    </citation>
    <scope>NUCLEOTIDE SEQUENCE [LARGE SCALE GENOMIC DNA]</scope>
    <source>
        <strain evidence="8">JCM 3338</strain>
    </source>
</reference>
<dbReference type="PIRSF" id="PIRSF006181">
    <property type="entry name" value="EbsC_YbaK"/>
    <property type="match status" value="1"/>
</dbReference>
<dbReference type="Gene3D" id="3.90.960.10">
    <property type="entry name" value="YbaK/aminoacyl-tRNA synthetase-associated domain"/>
    <property type="match status" value="1"/>
</dbReference>
<dbReference type="PANTHER" id="PTHR30411:SF0">
    <property type="entry name" value="CYS-TRNA(PRO)_CYS-TRNA(CYS) DEACYLASE YBAK"/>
    <property type="match status" value="1"/>
</dbReference>
<keyword evidence="3 4" id="KW-0456">Lyase</keyword>
<dbReference type="PANTHER" id="PTHR30411">
    <property type="entry name" value="CYTOPLASMIC PROTEIN"/>
    <property type="match status" value="1"/>
</dbReference>